<accession>A0A9W6MP93</accession>
<dbReference type="RefSeq" id="WP_271187308.1">
    <property type="nucleotide sequence ID" value="NZ_BSFE01000007.1"/>
</dbReference>
<reference evidence="2" key="2">
    <citation type="submission" date="2023-01" db="EMBL/GenBank/DDBJ databases">
        <authorList>
            <person name="Sun Q."/>
            <person name="Evtushenko L."/>
        </authorList>
    </citation>
    <scope>NUCLEOTIDE SEQUENCE</scope>
    <source>
        <strain evidence="2">VKM B-1513</strain>
    </source>
</reference>
<sequence>MKRKPPSSTLEAAASAYIGSRRGRRAIQPAPSAGRAAERVLKPLTRQFGIGVEQLREHWPEIVGKRLADWSTPKTVQRSGGISTLVIEARGPAGAILQAESRRILERIRTHSGDRAPTRLRIVQGQASKPADAPGGSVKKLQSSSHTGETEATTPEARLLSALDRFSRAIHRRDEP</sequence>
<proteinExistence type="predicted"/>
<comment type="caution">
    <text evidence="2">The sequence shown here is derived from an EMBL/GenBank/DDBJ whole genome shotgun (WGS) entry which is preliminary data.</text>
</comment>
<evidence type="ECO:0000313" key="2">
    <source>
        <dbReference type="EMBL" id="GLK52948.1"/>
    </source>
</evidence>
<evidence type="ECO:0000256" key="1">
    <source>
        <dbReference type="SAM" id="MobiDB-lite"/>
    </source>
</evidence>
<evidence type="ECO:0000313" key="3">
    <source>
        <dbReference type="Proteomes" id="UP001143486"/>
    </source>
</evidence>
<reference evidence="2" key="1">
    <citation type="journal article" date="2014" name="Int. J. Syst. Evol. Microbiol.">
        <title>Complete genome sequence of Corynebacterium casei LMG S-19264T (=DSM 44701T), isolated from a smear-ripened cheese.</title>
        <authorList>
            <consortium name="US DOE Joint Genome Institute (JGI-PGF)"/>
            <person name="Walter F."/>
            <person name="Albersmeier A."/>
            <person name="Kalinowski J."/>
            <person name="Ruckert C."/>
        </authorList>
    </citation>
    <scope>NUCLEOTIDE SEQUENCE</scope>
    <source>
        <strain evidence="2">VKM B-1513</strain>
    </source>
</reference>
<feature type="compositionally biased region" description="Polar residues" evidence="1">
    <location>
        <begin position="140"/>
        <end position="153"/>
    </location>
</feature>
<organism evidence="2 3">
    <name type="scientific">Maricaulis virginensis</name>
    <dbReference type="NCBI Taxonomy" id="144022"/>
    <lineage>
        <taxon>Bacteria</taxon>
        <taxon>Pseudomonadati</taxon>
        <taxon>Pseudomonadota</taxon>
        <taxon>Alphaproteobacteria</taxon>
        <taxon>Maricaulales</taxon>
        <taxon>Maricaulaceae</taxon>
        <taxon>Maricaulis</taxon>
    </lineage>
</organism>
<dbReference type="AlphaFoldDB" id="A0A9W6MP93"/>
<dbReference type="InterPro" id="IPR007922">
    <property type="entry name" value="DciA-like"/>
</dbReference>
<feature type="region of interest" description="Disordered" evidence="1">
    <location>
        <begin position="122"/>
        <end position="176"/>
    </location>
</feature>
<keyword evidence="3" id="KW-1185">Reference proteome</keyword>
<dbReference type="Proteomes" id="UP001143486">
    <property type="component" value="Unassembled WGS sequence"/>
</dbReference>
<dbReference type="Pfam" id="PF05258">
    <property type="entry name" value="DciA"/>
    <property type="match status" value="1"/>
</dbReference>
<dbReference type="EMBL" id="BSFE01000007">
    <property type="protein sequence ID" value="GLK52948.1"/>
    <property type="molecule type" value="Genomic_DNA"/>
</dbReference>
<name>A0A9W6MP93_9PROT</name>
<gene>
    <name evidence="2" type="ORF">GCM10017621_24560</name>
</gene>
<evidence type="ECO:0008006" key="4">
    <source>
        <dbReference type="Google" id="ProtNLM"/>
    </source>
</evidence>
<protein>
    <recommendedName>
        <fullName evidence="4">DUF721 domain-containing protein</fullName>
    </recommendedName>
</protein>